<dbReference type="InterPro" id="IPR050202">
    <property type="entry name" value="Cyt/Deoxycyt_deaminase"/>
</dbReference>
<comment type="similarity">
    <text evidence="3 15">Belongs to the cytidine and deoxycytidylate deaminase family.</text>
</comment>
<feature type="domain" description="CMP/dCMP-type deaminase" evidence="16">
    <location>
        <begin position="20"/>
        <end position="156"/>
    </location>
</feature>
<comment type="cofactor">
    <cofactor evidence="1 14 15">
        <name>Zn(2+)</name>
        <dbReference type="ChEBI" id="CHEBI:29105"/>
    </cofactor>
</comment>
<comment type="catalytic activity">
    <reaction evidence="10 15">
        <text>2'-deoxycytidine + H2O + H(+) = 2'-deoxyuridine + NH4(+)</text>
        <dbReference type="Rhea" id="RHEA:13433"/>
        <dbReference type="ChEBI" id="CHEBI:15377"/>
        <dbReference type="ChEBI" id="CHEBI:15378"/>
        <dbReference type="ChEBI" id="CHEBI:15698"/>
        <dbReference type="ChEBI" id="CHEBI:16450"/>
        <dbReference type="ChEBI" id="CHEBI:28938"/>
        <dbReference type="EC" id="3.5.4.5"/>
    </reaction>
</comment>
<dbReference type="InterPro" id="IPR006262">
    <property type="entry name" value="Cyt_deam_tetra"/>
</dbReference>
<feature type="binding site" evidence="14">
    <location>
        <position position="114"/>
    </location>
    <ligand>
        <name>Zn(2+)</name>
        <dbReference type="ChEBI" id="CHEBI:29105"/>
        <note>catalytic</note>
    </ligand>
</feature>
<feature type="active site" description="Proton donor" evidence="12">
    <location>
        <position position="74"/>
    </location>
</feature>
<dbReference type="SUPFAM" id="SSF53927">
    <property type="entry name" value="Cytidine deaminase-like"/>
    <property type="match status" value="1"/>
</dbReference>
<evidence type="ECO:0000313" key="18">
    <source>
        <dbReference type="Proteomes" id="UP000324575"/>
    </source>
</evidence>
<evidence type="ECO:0000256" key="15">
    <source>
        <dbReference type="RuleBase" id="RU364006"/>
    </source>
</evidence>
<evidence type="ECO:0000256" key="4">
    <source>
        <dbReference type="ARBA" id="ARBA00012783"/>
    </source>
</evidence>
<evidence type="ECO:0000256" key="10">
    <source>
        <dbReference type="ARBA" id="ARBA00049252"/>
    </source>
</evidence>
<evidence type="ECO:0000256" key="7">
    <source>
        <dbReference type="ARBA" id="ARBA00022801"/>
    </source>
</evidence>
<evidence type="ECO:0000256" key="3">
    <source>
        <dbReference type="ARBA" id="ARBA00006576"/>
    </source>
</evidence>
<keyword evidence="8 14" id="KW-0862">Zinc</keyword>
<evidence type="ECO:0000256" key="6">
    <source>
        <dbReference type="ARBA" id="ARBA00022723"/>
    </source>
</evidence>
<evidence type="ECO:0000256" key="11">
    <source>
        <dbReference type="ARBA" id="ARBA00049558"/>
    </source>
</evidence>
<dbReference type="GO" id="GO:0072527">
    <property type="term" value="P:pyrimidine-containing compound metabolic process"/>
    <property type="evidence" value="ECO:0007669"/>
    <property type="project" value="UniProtKB-ARBA"/>
</dbReference>
<dbReference type="PROSITE" id="PS00903">
    <property type="entry name" value="CYT_DCMP_DEAMINASES_1"/>
    <property type="match status" value="1"/>
</dbReference>
<dbReference type="EMBL" id="SNRX01000030">
    <property type="protein sequence ID" value="KAA6301066.1"/>
    <property type="molecule type" value="Genomic_DNA"/>
</dbReference>
<dbReference type="Proteomes" id="UP000324575">
    <property type="component" value="Unassembled WGS sequence"/>
</dbReference>
<evidence type="ECO:0000256" key="14">
    <source>
        <dbReference type="PIRSR" id="PIRSR606262-3"/>
    </source>
</evidence>
<gene>
    <name evidence="17" type="ORF">EZS26_002782</name>
</gene>
<comment type="caution">
    <text evidence="17">The sequence shown here is derived from an EMBL/GenBank/DDBJ whole genome shotgun (WGS) entry which is preliminary data.</text>
</comment>
<feature type="binding site" evidence="13">
    <location>
        <begin position="61"/>
        <end position="67"/>
    </location>
    <ligand>
        <name>substrate</name>
    </ligand>
</feature>
<comment type="function">
    <text evidence="2 15">This enzyme scavenges exogenous and endogenous cytidine and 2'-deoxycytidine for UMP synthesis.</text>
</comment>
<protein>
    <recommendedName>
        <fullName evidence="5 15">Cytidine deaminase</fullName>
        <ecNumber evidence="4 15">3.5.4.5</ecNumber>
    </recommendedName>
    <alternativeName>
        <fullName evidence="9 15">Cytidine aminohydrolase</fullName>
    </alternativeName>
</protein>
<sequence length="158" mass="17522">MKELKITAKIQVCSYNELTFLEKNLTNIAKEAVKRSYSPYSKFQVGAAVLLNNGEMVSGSNQENVAYPSGLCAERTALFYANAQFPDEAVNTIVVAAYTNGDFVEEPISPCGACRQVILEAQNRYNHPVRMILCGKEIVYKVEKITDLLPLSFDSLSK</sequence>
<dbReference type="GO" id="GO:0004126">
    <property type="term" value="F:cytidine deaminase activity"/>
    <property type="evidence" value="ECO:0007669"/>
    <property type="project" value="UniProtKB-UniRule"/>
</dbReference>
<keyword evidence="6 14" id="KW-0479">Metal-binding</keyword>
<evidence type="ECO:0000256" key="12">
    <source>
        <dbReference type="PIRSR" id="PIRSR606262-1"/>
    </source>
</evidence>
<dbReference type="CDD" id="cd01283">
    <property type="entry name" value="cytidine_deaminase"/>
    <property type="match status" value="1"/>
</dbReference>
<evidence type="ECO:0000259" key="16">
    <source>
        <dbReference type="PROSITE" id="PS51747"/>
    </source>
</evidence>
<accession>A0A5M8NW47</accession>
<feature type="binding site" evidence="14">
    <location>
        <position position="111"/>
    </location>
    <ligand>
        <name>Zn(2+)</name>
        <dbReference type="ChEBI" id="CHEBI:29105"/>
        <note>catalytic</note>
    </ligand>
</feature>
<proteinExistence type="inferred from homology"/>
<evidence type="ECO:0000256" key="1">
    <source>
        <dbReference type="ARBA" id="ARBA00001947"/>
    </source>
</evidence>
<evidence type="ECO:0000256" key="2">
    <source>
        <dbReference type="ARBA" id="ARBA00003949"/>
    </source>
</evidence>
<evidence type="ECO:0000313" key="17">
    <source>
        <dbReference type="EMBL" id="KAA6301066.1"/>
    </source>
</evidence>
<dbReference type="GO" id="GO:0005829">
    <property type="term" value="C:cytosol"/>
    <property type="evidence" value="ECO:0007669"/>
    <property type="project" value="TreeGrafter"/>
</dbReference>
<evidence type="ECO:0000256" key="8">
    <source>
        <dbReference type="ARBA" id="ARBA00022833"/>
    </source>
</evidence>
<dbReference type="InterPro" id="IPR002125">
    <property type="entry name" value="CMP_dCMP_dom"/>
</dbReference>
<dbReference type="PANTHER" id="PTHR11644">
    <property type="entry name" value="CYTIDINE DEAMINASE"/>
    <property type="match status" value="1"/>
</dbReference>
<evidence type="ECO:0000256" key="13">
    <source>
        <dbReference type="PIRSR" id="PIRSR606262-2"/>
    </source>
</evidence>
<dbReference type="GO" id="GO:0008270">
    <property type="term" value="F:zinc ion binding"/>
    <property type="evidence" value="ECO:0007669"/>
    <property type="project" value="UniProtKB-UniRule"/>
</dbReference>
<dbReference type="Gene3D" id="3.40.140.10">
    <property type="entry name" value="Cytidine Deaminase, domain 2"/>
    <property type="match status" value="1"/>
</dbReference>
<dbReference type="NCBIfam" id="NF004064">
    <property type="entry name" value="PRK05578.1"/>
    <property type="match status" value="1"/>
</dbReference>
<dbReference type="EC" id="3.5.4.5" evidence="4 15"/>
<evidence type="ECO:0000256" key="9">
    <source>
        <dbReference type="ARBA" id="ARBA00032005"/>
    </source>
</evidence>
<evidence type="ECO:0000256" key="5">
    <source>
        <dbReference type="ARBA" id="ARBA00018266"/>
    </source>
</evidence>
<dbReference type="GO" id="GO:0042802">
    <property type="term" value="F:identical protein binding"/>
    <property type="evidence" value="ECO:0007669"/>
    <property type="project" value="UniProtKB-ARBA"/>
</dbReference>
<dbReference type="InterPro" id="IPR016192">
    <property type="entry name" value="APOBEC/CMP_deaminase_Zn-bd"/>
</dbReference>
<dbReference type="PROSITE" id="PS51747">
    <property type="entry name" value="CYT_DCMP_DEAMINASES_2"/>
    <property type="match status" value="1"/>
</dbReference>
<comment type="catalytic activity">
    <reaction evidence="11 15">
        <text>cytidine + H2O + H(+) = uridine + NH4(+)</text>
        <dbReference type="Rhea" id="RHEA:16069"/>
        <dbReference type="ChEBI" id="CHEBI:15377"/>
        <dbReference type="ChEBI" id="CHEBI:15378"/>
        <dbReference type="ChEBI" id="CHEBI:16704"/>
        <dbReference type="ChEBI" id="CHEBI:17562"/>
        <dbReference type="ChEBI" id="CHEBI:28938"/>
        <dbReference type="EC" id="3.5.4.5"/>
    </reaction>
</comment>
<name>A0A5M8NW47_9BACT</name>
<keyword evidence="7 15" id="KW-0378">Hydrolase</keyword>
<dbReference type="AlphaFoldDB" id="A0A5M8NW47"/>
<dbReference type="PANTHER" id="PTHR11644:SF2">
    <property type="entry name" value="CYTIDINE DEAMINASE"/>
    <property type="match status" value="1"/>
</dbReference>
<dbReference type="NCBIfam" id="TIGR01354">
    <property type="entry name" value="cyt_deam_tetra"/>
    <property type="match status" value="1"/>
</dbReference>
<reference evidence="17 18" key="1">
    <citation type="submission" date="2019-03" db="EMBL/GenBank/DDBJ databases">
        <title>Single cell metagenomics reveals metabolic interactions within the superorganism composed of flagellate Streblomastix strix and complex community of Bacteroidetes bacteria on its surface.</title>
        <authorList>
            <person name="Treitli S.C."/>
            <person name="Kolisko M."/>
            <person name="Husnik F."/>
            <person name="Keeling P."/>
            <person name="Hampl V."/>
        </authorList>
    </citation>
    <scope>NUCLEOTIDE SEQUENCE [LARGE SCALE GENOMIC DNA]</scope>
    <source>
        <strain evidence="17">St1</strain>
    </source>
</reference>
<organism evidence="17 18">
    <name type="scientific">Candidatus Ordinivivax streblomastigis</name>
    <dbReference type="NCBI Taxonomy" id="2540710"/>
    <lineage>
        <taxon>Bacteria</taxon>
        <taxon>Pseudomonadati</taxon>
        <taxon>Bacteroidota</taxon>
        <taxon>Bacteroidia</taxon>
        <taxon>Bacteroidales</taxon>
        <taxon>Candidatus Ordinivivax</taxon>
    </lineage>
</organism>
<dbReference type="InterPro" id="IPR016193">
    <property type="entry name" value="Cytidine_deaminase-like"/>
</dbReference>
<dbReference type="GO" id="GO:0055086">
    <property type="term" value="P:nucleobase-containing small molecule metabolic process"/>
    <property type="evidence" value="ECO:0007669"/>
    <property type="project" value="UniProtKB-ARBA"/>
</dbReference>
<feature type="binding site" evidence="14">
    <location>
        <position position="72"/>
    </location>
    <ligand>
        <name>Zn(2+)</name>
        <dbReference type="ChEBI" id="CHEBI:29105"/>
        <note>catalytic</note>
    </ligand>
</feature>
<dbReference type="Pfam" id="PF00383">
    <property type="entry name" value="dCMP_cyt_deam_1"/>
    <property type="match status" value="1"/>
</dbReference>